<dbReference type="AlphaFoldDB" id="A0AAE0K1S9"/>
<accession>A0AAE0K1S9</accession>
<dbReference type="EMBL" id="JAULSW010000011">
    <property type="protein sequence ID" value="KAK3368017.1"/>
    <property type="molecule type" value="Genomic_DNA"/>
</dbReference>
<dbReference type="Proteomes" id="UP001285441">
    <property type="component" value="Unassembled WGS sequence"/>
</dbReference>
<evidence type="ECO:0000313" key="2">
    <source>
        <dbReference type="Proteomes" id="UP001285441"/>
    </source>
</evidence>
<keyword evidence="2" id="KW-1185">Reference proteome</keyword>
<protein>
    <submittedName>
        <fullName evidence="1">Uncharacterized protein</fullName>
    </submittedName>
</protein>
<organism evidence="1 2">
    <name type="scientific">Podospora didyma</name>
    <dbReference type="NCBI Taxonomy" id="330526"/>
    <lineage>
        <taxon>Eukaryota</taxon>
        <taxon>Fungi</taxon>
        <taxon>Dikarya</taxon>
        <taxon>Ascomycota</taxon>
        <taxon>Pezizomycotina</taxon>
        <taxon>Sordariomycetes</taxon>
        <taxon>Sordariomycetidae</taxon>
        <taxon>Sordariales</taxon>
        <taxon>Podosporaceae</taxon>
        <taxon>Podospora</taxon>
    </lineage>
</organism>
<sequence>MGGRLFSRSALDFLKGAANPTTKISIGQSGDLAIRLAFRLWRRISQTRRLAFGSWRKSLQTRRLVLGPWNKRLQRSGRGAHFRRPGWKRTKITSLLYHASSQKRVQHELSNLRDEVDMIHNQQQAILSIVQPGSLGLEGLYADIHDIANSPWADDPDIPVRVGMLDEEGVDVNLWMRRIGPASCNFHQLLPSFVETSISKTNVFRYFAAVEICHLVFETGYPDFLAREQLLLHHYRRQISTHVGPKLLSQYDLLACKSLLSEKPFEVRLVTDANILANKLGRALDWLISPSHHQTTADAASSTADLFMSSIMPSALRLKTNLLLSPKRKY</sequence>
<gene>
    <name evidence="1" type="ORF">B0H63DRAFT_88881</name>
</gene>
<reference evidence="1" key="2">
    <citation type="submission" date="2023-06" db="EMBL/GenBank/DDBJ databases">
        <authorList>
            <consortium name="Lawrence Berkeley National Laboratory"/>
            <person name="Haridas S."/>
            <person name="Hensen N."/>
            <person name="Bonometti L."/>
            <person name="Westerberg I."/>
            <person name="Brannstrom I.O."/>
            <person name="Guillou S."/>
            <person name="Cros-Aarteil S."/>
            <person name="Calhoun S."/>
            <person name="Kuo A."/>
            <person name="Mondo S."/>
            <person name="Pangilinan J."/>
            <person name="Riley R."/>
            <person name="LaButti K."/>
            <person name="Andreopoulos B."/>
            <person name="Lipzen A."/>
            <person name="Chen C."/>
            <person name="Yanf M."/>
            <person name="Daum C."/>
            <person name="Ng V."/>
            <person name="Clum A."/>
            <person name="Steindorff A."/>
            <person name="Ohm R."/>
            <person name="Martin F."/>
            <person name="Silar P."/>
            <person name="Natvig D."/>
            <person name="Lalanne C."/>
            <person name="Gautier V."/>
            <person name="Ament-velasquez S.L."/>
            <person name="Kruys A."/>
            <person name="Hutchinson M.I."/>
            <person name="Powell A.J."/>
            <person name="Barry K."/>
            <person name="Miller A.N."/>
            <person name="Grigoriev I.V."/>
            <person name="Debuchy R."/>
            <person name="Gladieux P."/>
            <person name="Thoren M.H."/>
            <person name="Johannesson H."/>
        </authorList>
    </citation>
    <scope>NUCLEOTIDE SEQUENCE</scope>
    <source>
        <strain evidence="1">CBS 232.78</strain>
    </source>
</reference>
<proteinExistence type="predicted"/>
<name>A0AAE0K1S9_9PEZI</name>
<evidence type="ECO:0000313" key="1">
    <source>
        <dbReference type="EMBL" id="KAK3368017.1"/>
    </source>
</evidence>
<comment type="caution">
    <text evidence="1">The sequence shown here is derived from an EMBL/GenBank/DDBJ whole genome shotgun (WGS) entry which is preliminary data.</text>
</comment>
<reference evidence="1" key="1">
    <citation type="journal article" date="2023" name="Mol. Phylogenet. Evol.">
        <title>Genome-scale phylogeny and comparative genomics of the fungal order Sordariales.</title>
        <authorList>
            <person name="Hensen N."/>
            <person name="Bonometti L."/>
            <person name="Westerberg I."/>
            <person name="Brannstrom I.O."/>
            <person name="Guillou S."/>
            <person name="Cros-Aarteil S."/>
            <person name="Calhoun S."/>
            <person name="Haridas S."/>
            <person name="Kuo A."/>
            <person name="Mondo S."/>
            <person name="Pangilinan J."/>
            <person name="Riley R."/>
            <person name="LaButti K."/>
            <person name="Andreopoulos B."/>
            <person name="Lipzen A."/>
            <person name="Chen C."/>
            <person name="Yan M."/>
            <person name="Daum C."/>
            <person name="Ng V."/>
            <person name="Clum A."/>
            <person name="Steindorff A."/>
            <person name="Ohm R.A."/>
            <person name="Martin F."/>
            <person name="Silar P."/>
            <person name="Natvig D.O."/>
            <person name="Lalanne C."/>
            <person name="Gautier V."/>
            <person name="Ament-Velasquez S.L."/>
            <person name="Kruys A."/>
            <person name="Hutchinson M.I."/>
            <person name="Powell A.J."/>
            <person name="Barry K."/>
            <person name="Miller A.N."/>
            <person name="Grigoriev I.V."/>
            <person name="Debuchy R."/>
            <person name="Gladieux P."/>
            <person name="Hiltunen Thoren M."/>
            <person name="Johannesson H."/>
        </authorList>
    </citation>
    <scope>NUCLEOTIDE SEQUENCE</scope>
    <source>
        <strain evidence="1">CBS 232.78</strain>
    </source>
</reference>